<reference evidence="8" key="1">
    <citation type="submission" date="2025-08" db="UniProtKB">
        <authorList>
            <consortium name="Ensembl"/>
        </authorList>
    </citation>
    <scope>IDENTIFICATION</scope>
</reference>
<dbReference type="InterPro" id="IPR014811">
    <property type="entry name" value="ArgoL1"/>
</dbReference>
<dbReference type="AlphaFoldDB" id="A0A674DRM8"/>
<gene>
    <name evidence="8" type="primary">AGO4</name>
    <name evidence="8" type="synonym">LOC115173441</name>
</gene>
<comment type="subcellular location">
    <subcellularLocation>
        <location evidence="1">Cytoplasm</location>
        <location evidence="1">P-body</location>
    </subcellularLocation>
</comment>
<dbReference type="Ensembl" id="ENSSTUT00000105701.1">
    <property type="protein sequence ID" value="ENSSTUP00000098460.1"/>
    <property type="gene ID" value="ENSSTUG00000043607.1"/>
</dbReference>
<dbReference type="Pfam" id="PF08699">
    <property type="entry name" value="ArgoL1"/>
    <property type="match status" value="1"/>
</dbReference>
<dbReference type="SMART" id="SM00949">
    <property type="entry name" value="PAZ"/>
    <property type="match status" value="1"/>
</dbReference>
<evidence type="ECO:0000256" key="6">
    <source>
        <dbReference type="SAM" id="MobiDB-lite"/>
    </source>
</evidence>
<accession>A0A674DRM8</accession>
<dbReference type="SUPFAM" id="SSF101690">
    <property type="entry name" value="PAZ domain"/>
    <property type="match status" value="1"/>
</dbReference>
<dbReference type="GO" id="GO:0003723">
    <property type="term" value="F:RNA binding"/>
    <property type="evidence" value="ECO:0007669"/>
    <property type="project" value="UniProtKB-KW"/>
</dbReference>
<feature type="domain" description="PAZ" evidence="7">
    <location>
        <begin position="221"/>
        <end position="340"/>
    </location>
</feature>
<dbReference type="PANTHER" id="PTHR22891">
    <property type="entry name" value="EUKARYOTIC TRANSLATION INITIATION FACTOR 2C"/>
    <property type="match status" value="1"/>
</dbReference>
<keyword evidence="3" id="KW-0694">RNA-binding</keyword>
<dbReference type="Pfam" id="PF16488">
    <property type="entry name" value="ArgoL2"/>
    <property type="match status" value="1"/>
</dbReference>
<dbReference type="Pfam" id="PF16487">
    <property type="entry name" value="ArgoMid"/>
    <property type="match status" value="1"/>
</dbReference>
<keyword evidence="5" id="KW-0687">Ribonucleoprotein</keyword>
<evidence type="ECO:0000256" key="1">
    <source>
        <dbReference type="ARBA" id="ARBA00004201"/>
    </source>
</evidence>
<dbReference type="InterPro" id="IPR003100">
    <property type="entry name" value="PAZ_dom"/>
</dbReference>
<name>A0A674DRM8_SALTR</name>
<dbReference type="GO" id="GO:0031047">
    <property type="term" value="P:regulatory ncRNA-mediated gene silencing"/>
    <property type="evidence" value="ECO:0007669"/>
    <property type="project" value="UniProtKB-KW"/>
</dbReference>
<evidence type="ECO:0000259" key="7">
    <source>
        <dbReference type="PROSITE" id="PS50821"/>
    </source>
</evidence>
<sequence>MNISTNKCPPAPTSLFQPPRRPGMGTVGKPIRLLANHFQVQIPKIDVYHYDIDIKPEKRPRRVNREVVDTMVRHFKMQIFGDRQPGYDGKRNMYTAHPLPIGRDRVDLEVTLPGEGKDQTFKVSLQWVSVVSLQMLLEALSGHNEVPEDSVQALDVITRHLPSMRYTPVGRSFFSPPEGYYHPLGGGREVWFGFHQSVRPAMWNMMLNIDVSATAFYRAQPVIEFMCEVLDIQNINEQTKPLTDSQRVKFTKEIRGLKVEVTHCGQMKRKYRVCNVTRRPASHQTFPLQLENGQAMECTVAQYFKQKYSLQLKYPHLPCLQVGQEQKHTYLPLEVCNIVAGQRCIKKLTDNQTSTMIKATARSAPDRQEEISRLVKSNSMVGGPDPYLKEFGIVVHNDMTEVTGRVLPAPMLQYGGRVSTDTGRDCGRGLSPQNKTVATPNQGVWDMRGKQFYAGIEIKVWAVACFAPQKQCREDLLK</sequence>
<dbReference type="PROSITE" id="PS50821">
    <property type="entry name" value="PAZ"/>
    <property type="match status" value="1"/>
</dbReference>
<dbReference type="CDD" id="cd02846">
    <property type="entry name" value="PAZ_argonaute_like"/>
    <property type="match status" value="1"/>
</dbReference>
<reference evidence="8" key="2">
    <citation type="submission" date="2025-09" db="UniProtKB">
        <authorList>
            <consortium name="Ensembl"/>
        </authorList>
    </citation>
    <scope>IDENTIFICATION</scope>
</reference>
<evidence type="ECO:0000256" key="4">
    <source>
        <dbReference type="ARBA" id="ARBA00023158"/>
    </source>
</evidence>
<organism evidence="8 9">
    <name type="scientific">Salmo trutta</name>
    <name type="common">Brown trout</name>
    <dbReference type="NCBI Taxonomy" id="8032"/>
    <lineage>
        <taxon>Eukaryota</taxon>
        <taxon>Metazoa</taxon>
        <taxon>Chordata</taxon>
        <taxon>Craniata</taxon>
        <taxon>Vertebrata</taxon>
        <taxon>Euteleostomi</taxon>
        <taxon>Actinopterygii</taxon>
        <taxon>Neopterygii</taxon>
        <taxon>Teleostei</taxon>
        <taxon>Protacanthopterygii</taxon>
        <taxon>Salmoniformes</taxon>
        <taxon>Salmonidae</taxon>
        <taxon>Salmoninae</taxon>
        <taxon>Salmo</taxon>
    </lineage>
</organism>
<dbReference type="GO" id="GO:0016442">
    <property type="term" value="C:RISC complex"/>
    <property type="evidence" value="ECO:0007669"/>
    <property type="project" value="UniProtKB-ARBA"/>
</dbReference>
<dbReference type="InterPro" id="IPR036085">
    <property type="entry name" value="PAZ_dom_sf"/>
</dbReference>
<evidence type="ECO:0000256" key="3">
    <source>
        <dbReference type="ARBA" id="ARBA00022884"/>
    </source>
</evidence>
<dbReference type="FunFam" id="2.170.260.10:FF:000001">
    <property type="entry name" value="Protein argonaute-2"/>
    <property type="match status" value="1"/>
</dbReference>
<protein>
    <submittedName>
        <fullName evidence="8">Argonaute RISC component 4</fullName>
    </submittedName>
</protein>
<evidence type="ECO:0000313" key="8">
    <source>
        <dbReference type="Ensembl" id="ENSSTUP00000098460.1"/>
    </source>
</evidence>
<keyword evidence="4" id="KW-0943">RNA-mediated gene silencing</keyword>
<dbReference type="InterPro" id="IPR032472">
    <property type="entry name" value="ArgoL2"/>
</dbReference>
<dbReference type="InterPro" id="IPR032474">
    <property type="entry name" value="Argonaute_N"/>
</dbReference>
<evidence type="ECO:0000256" key="5">
    <source>
        <dbReference type="ARBA" id="ARBA00023274"/>
    </source>
</evidence>
<dbReference type="GO" id="GO:0000932">
    <property type="term" value="C:P-body"/>
    <property type="evidence" value="ECO:0007669"/>
    <property type="project" value="UniProtKB-SubCell"/>
</dbReference>
<dbReference type="Pfam" id="PF16486">
    <property type="entry name" value="ArgoN"/>
    <property type="match status" value="1"/>
</dbReference>
<dbReference type="GeneTree" id="ENSGT00940000158729"/>
<dbReference type="Gene3D" id="2.170.260.10">
    <property type="entry name" value="paz domain"/>
    <property type="match status" value="1"/>
</dbReference>
<dbReference type="Gene3D" id="3.40.50.2300">
    <property type="match status" value="1"/>
</dbReference>
<dbReference type="Pfam" id="PF02170">
    <property type="entry name" value="PAZ"/>
    <property type="match status" value="1"/>
</dbReference>
<dbReference type="InterPro" id="IPR032473">
    <property type="entry name" value="Argonaute_Mid_dom"/>
</dbReference>
<dbReference type="Proteomes" id="UP000472277">
    <property type="component" value="Chromosome 34"/>
</dbReference>
<comment type="similarity">
    <text evidence="2">Belongs to the argonaute family. Ago subfamily.</text>
</comment>
<dbReference type="SMART" id="SM01163">
    <property type="entry name" value="DUF1785"/>
    <property type="match status" value="1"/>
</dbReference>
<feature type="region of interest" description="Disordered" evidence="6">
    <location>
        <begin position="1"/>
        <end position="23"/>
    </location>
</feature>
<evidence type="ECO:0000313" key="9">
    <source>
        <dbReference type="Proteomes" id="UP000472277"/>
    </source>
</evidence>
<evidence type="ECO:0000256" key="2">
    <source>
        <dbReference type="ARBA" id="ARBA00008201"/>
    </source>
</evidence>
<proteinExistence type="inferred from homology"/>
<keyword evidence="9" id="KW-1185">Reference proteome</keyword>